<evidence type="ECO:0000313" key="1">
    <source>
        <dbReference type="EMBL" id="MCW7517233.1"/>
    </source>
</evidence>
<organism evidence="1 2">
    <name type="scientific">Leptospira levettii</name>
    <dbReference type="NCBI Taxonomy" id="2023178"/>
    <lineage>
        <taxon>Bacteria</taxon>
        <taxon>Pseudomonadati</taxon>
        <taxon>Spirochaetota</taxon>
        <taxon>Spirochaetia</taxon>
        <taxon>Leptospirales</taxon>
        <taxon>Leptospiraceae</taxon>
        <taxon>Leptospira</taxon>
    </lineage>
</organism>
<proteinExistence type="predicted"/>
<protein>
    <submittedName>
        <fullName evidence="1">Uncharacterized protein</fullName>
    </submittedName>
</protein>
<gene>
    <name evidence="1" type="ORF">ND810_18845</name>
</gene>
<dbReference type="Proteomes" id="UP001209694">
    <property type="component" value="Unassembled WGS sequence"/>
</dbReference>
<comment type="caution">
    <text evidence="1">The sequence shown here is derived from an EMBL/GenBank/DDBJ whole genome shotgun (WGS) entry which is preliminary data.</text>
</comment>
<dbReference type="EMBL" id="JAMQQD010000014">
    <property type="protein sequence ID" value="MCW7517233.1"/>
    <property type="molecule type" value="Genomic_DNA"/>
</dbReference>
<evidence type="ECO:0000313" key="2">
    <source>
        <dbReference type="Proteomes" id="UP001209694"/>
    </source>
</evidence>
<sequence length="193" mass="21609">MKLCKFVLSILVICTSQLYGETNSDYNIRKNRDYTSITVTAENKNIILYIDIYKSGDYAFGLQENINKKVEVKYVIDSNNRSFSPVAQYFNKDGTSKVIDFGDLLESRCIWGNCKNGSGLVSNMAIFSLGNFVNQSLDGLGIQENLDSTLTIGNWKGGALNKFCMLIDVRNKFIIIIKSNAQGLIKISEKVNL</sequence>
<dbReference type="RefSeq" id="WP_265356610.1">
    <property type="nucleotide sequence ID" value="NZ_JAMQPS010000015.1"/>
</dbReference>
<reference evidence="1" key="1">
    <citation type="submission" date="2022-06" db="EMBL/GenBank/DDBJ databases">
        <title>Leptospira isolates from biofilms formed at urban environments.</title>
        <authorList>
            <person name="Ribeiro P.S."/>
            <person name="Sousa T."/>
            <person name="Carvalho N."/>
            <person name="Aburjaile F."/>
            <person name="Neves F."/>
            <person name="Oliveira D."/>
            <person name="Blanco L."/>
            <person name="Lima J."/>
            <person name="Costa F."/>
            <person name="Brenig B."/>
            <person name="Soares S."/>
            <person name="Ramos R."/>
            <person name="Goes-Neto A."/>
            <person name="Matiuzzi M."/>
            <person name="Azevedo V."/>
            <person name="Ristow P."/>
        </authorList>
    </citation>
    <scope>NUCLEOTIDE SEQUENCE</scope>
    <source>
        <strain evidence="1">VSF7</strain>
    </source>
</reference>
<dbReference type="AlphaFoldDB" id="A0AAW5VDR7"/>
<name>A0AAW5VDR7_9LEPT</name>
<accession>A0AAW5VDR7</accession>